<proteinExistence type="predicted"/>
<evidence type="ECO:0000256" key="2">
    <source>
        <dbReference type="ARBA" id="ARBA00023128"/>
    </source>
</evidence>
<organism evidence="5">
    <name type="scientific">Amphora coffeiformis</name>
    <dbReference type="NCBI Taxonomy" id="265554"/>
    <lineage>
        <taxon>Eukaryota</taxon>
        <taxon>Sar</taxon>
        <taxon>Stramenopiles</taxon>
        <taxon>Ochrophyta</taxon>
        <taxon>Bacillariophyta</taxon>
        <taxon>Bacillariophyceae</taxon>
        <taxon>Bacillariophycidae</taxon>
        <taxon>Thalassiophysales</taxon>
        <taxon>Catenulaceae</taxon>
        <taxon>Amphora</taxon>
    </lineage>
</organism>
<protein>
    <recommendedName>
        <fullName evidence="6">Mitochondrial zinc maintenance protein 1, mitochondrial</fullName>
    </recommendedName>
</protein>
<dbReference type="InterPro" id="IPR045298">
    <property type="entry name" value="Complex1_LYR_LYRM7"/>
</dbReference>
<evidence type="ECO:0000313" key="5">
    <source>
        <dbReference type="EMBL" id="CAE0414352.1"/>
    </source>
</evidence>
<feature type="compositionally biased region" description="Basic and acidic residues" evidence="4">
    <location>
        <begin position="89"/>
        <end position="99"/>
    </location>
</feature>
<keyword evidence="2" id="KW-0496">Mitochondrion</keyword>
<feature type="compositionally biased region" description="Low complexity" evidence="4">
    <location>
        <begin position="119"/>
        <end position="129"/>
    </location>
</feature>
<gene>
    <name evidence="5" type="ORF">ACOF00016_LOCUS11595</name>
</gene>
<dbReference type="PANTHER" id="PTHR46749">
    <property type="entry name" value="COMPLEX III ASSEMBLY FACTOR LYRM7"/>
    <property type="match status" value="1"/>
</dbReference>
<evidence type="ECO:0000256" key="1">
    <source>
        <dbReference type="ARBA" id="ARBA00004305"/>
    </source>
</evidence>
<evidence type="ECO:0008006" key="6">
    <source>
        <dbReference type="Google" id="ProtNLM"/>
    </source>
</evidence>
<comment type="subcellular location">
    <subcellularLocation>
        <location evidence="1">Mitochondrion matrix</location>
    </subcellularLocation>
</comment>
<dbReference type="GO" id="GO:0005759">
    <property type="term" value="C:mitochondrial matrix"/>
    <property type="evidence" value="ECO:0007669"/>
    <property type="project" value="UniProtKB-SubCell"/>
</dbReference>
<dbReference type="InterPro" id="IPR050435">
    <property type="entry name" value="MZM1/LYRM7"/>
</dbReference>
<name>A0A7S3P998_9STRA</name>
<keyword evidence="3" id="KW-0143">Chaperone</keyword>
<dbReference type="PANTHER" id="PTHR46749:SF1">
    <property type="entry name" value="COMPLEX III ASSEMBLY FACTOR LYRM7"/>
    <property type="match status" value="1"/>
</dbReference>
<dbReference type="GO" id="GO:0034551">
    <property type="term" value="P:mitochondrial respiratory chain complex III assembly"/>
    <property type="evidence" value="ECO:0007669"/>
    <property type="project" value="InterPro"/>
</dbReference>
<sequence length="129" mass="14401">MSARSRVFSAYRRIFRARKELFEGDHQAMMESRGAIKSEFLKNRDAPTTGEHFEGLLSMVDEAVDMLLHGIVRGDLNTGSGNYEVKFKPQHTEGVEHSNVEPITPETVSKMERPIVETSSGCSSKKPSS</sequence>
<dbReference type="GO" id="GO:0044183">
    <property type="term" value="F:protein folding chaperone"/>
    <property type="evidence" value="ECO:0007669"/>
    <property type="project" value="TreeGrafter"/>
</dbReference>
<dbReference type="CDD" id="cd20267">
    <property type="entry name" value="Complex1_LYR_LYRM7"/>
    <property type="match status" value="1"/>
</dbReference>
<evidence type="ECO:0000256" key="4">
    <source>
        <dbReference type="SAM" id="MobiDB-lite"/>
    </source>
</evidence>
<accession>A0A7S3P998</accession>
<reference evidence="5" key="1">
    <citation type="submission" date="2021-01" db="EMBL/GenBank/DDBJ databases">
        <authorList>
            <person name="Corre E."/>
            <person name="Pelletier E."/>
            <person name="Niang G."/>
            <person name="Scheremetjew M."/>
            <person name="Finn R."/>
            <person name="Kale V."/>
            <person name="Holt S."/>
            <person name="Cochrane G."/>
            <person name="Meng A."/>
            <person name="Brown T."/>
            <person name="Cohen L."/>
        </authorList>
    </citation>
    <scope>NUCLEOTIDE SEQUENCE</scope>
    <source>
        <strain evidence="5">CCMP127</strain>
    </source>
</reference>
<evidence type="ECO:0000256" key="3">
    <source>
        <dbReference type="ARBA" id="ARBA00023186"/>
    </source>
</evidence>
<feature type="region of interest" description="Disordered" evidence="4">
    <location>
        <begin position="89"/>
        <end position="129"/>
    </location>
</feature>
<dbReference type="AlphaFoldDB" id="A0A7S3P998"/>
<dbReference type="EMBL" id="HBIM01014490">
    <property type="protein sequence ID" value="CAE0414352.1"/>
    <property type="molecule type" value="Transcribed_RNA"/>
</dbReference>